<dbReference type="PRINTS" id="PR01159">
    <property type="entry name" value="DNAGYRASEB"/>
</dbReference>
<keyword evidence="6" id="KW-0238">DNA-binding</keyword>
<dbReference type="PANTHER" id="PTHR45866:SF1">
    <property type="entry name" value="DNA GYRASE SUBUNIT B, MITOCHONDRIAL"/>
    <property type="match status" value="1"/>
</dbReference>
<dbReference type="EMBL" id="BARV01000798">
    <property type="protein sequence ID" value="GAI02143.1"/>
    <property type="molecule type" value="Genomic_DNA"/>
</dbReference>
<feature type="non-terminal residue" evidence="10">
    <location>
        <position position="315"/>
    </location>
</feature>
<evidence type="ECO:0000313" key="10">
    <source>
        <dbReference type="EMBL" id="GAI02143.1"/>
    </source>
</evidence>
<dbReference type="InterPro" id="IPR039430">
    <property type="entry name" value="Thymidylate_kin-like_dom"/>
</dbReference>
<dbReference type="AlphaFoldDB" id="X1K6F6"/>
<evidence type="ECO:0000256" key="2">
    <source>
        <dbReference type="ARBA" id="ARBA00010708"/>
    </source>
</evidence>
<dbReference type="InterPro" id="IPR027417">
    <property type="entry name" value="P-loop_NTPase"/>
</dbReference>
<dbReference type="HAMAP" id="MF_00165">
    <property type="entry name" value="Thymidylate_kinase"/>
    <property type="match status" value="1"/>
</dbReference>
<feature type="domain" description="Thymidylate kinase-like" evidence="9">
    <location>
        <begin position="13"/>
        <end position="177"/>
    </location>
</feature>
<dbReference type="GO" id="GO:0003918">
    <property type="term" value="F:DNA topoisomerase type II (double strand cut, ATP-hydrolyzing) activity"/>
    <property type="evidence" value="ECO:0007669"/>
    <property type="project" value="UniProtKB-EC"/>
</dbReference>
<name>X1K6F6_9ZZZZ</name>
<evidence type="ECO:0000256" key="4">
    <source>
        <dbReference type="ARBA" id="ARBA00022840"/>
    </source>
</evidence>
<dbReference type="InterPro" id="IPR014721">
    <property type="entry name" value="Ribsml_uS5_D2-typ_fold_subgr"/>
</dbReference>
<keyword evidence="3" id="KW-0547">Nucleotide-binding</keyword>
<evidence type="ECO:0000259" key="9">
    <source>
        <dbReference type="Pfam" id="PF02223"/>
    </source>
</evidence>
<keyword evidence="7" id="KW-0413">Isomerase</keyword>
<reference evidence="10" key="1">
    <citation type="journal article" date="2014" name="Front. Microbiol.">
        <title>High frequency of phylogenetically diverse reductive dehalogenase-homologous genes in deep subseafloor sedimentary metagenomes.</title>
        <authorList>
            <person name="Kawai M."/>
            <person name="Futagami T."/>
            <person name="Toyoda A."/>
            <person name="Takaki Y."/>
            <person name="Nishi S."/>
            <person name="Hori S."/>
            <person name="Arai W."/>
            <person name="Tsubouchi T."/>
            <person name="Morono Y."/>
            <person name="Uchiyama I."/>
            <person name="Ito T."/>
            <person name="Fujiyama A."/>
            <person name="Inagaki F."/>
            <person name="Takami H."/>
        </authorList>
    </citation>
    <scope>NUCLEOTIDE SEQUENCE</scope>
    <source>
        <strain evidence="10">Expedition CK06-06</strain>
    </source>
</reference>
<protein>
    <submittedName>
        <fullName evidence="10">Uncharacterized protein</fullName>
    </submittedName>
</protein>
<gene>
    <name evidence="10" type="ORF">S06H3_02669</name>
</gene>
<dbReference type="InterPro" id="IPR000565">
    <property type="entry name" value="Topo_IIA_B"/>
</dbReference>
<dbReference type="SUPFAM" id="SSF54211">
    <property type="entry name" value="Ribosomal protein S5 domain 2-like"/>
    <property type="match status" value="1"/>
</dbReference>
<dbReference type="Gene3D" id="3.30.230.10">
    <property type="match status" value="1"/>
</dbReference>
<dbReference type="GO" id="GO:0006265">
    <property type="term" value="P:DNA topological change"/>
    <property type="evidence" value="ECO:0007669"/>
    <property type="project" value="InterPro"/>
</dbReference>
<dbReference type="Gene3D" id="3.40.50.300">
    <property type="entry name" value="P-loop containing nucleotide triphosphate hydrolases"/>
    <property type="match status" value="1"/>
</dbReference>
<sequence length="315" mass="35974">MLKNQYLGKFIVIEGLDGSGKSTQTKLLIKRLRREGYKVTTIDFPRHGEKPAWLVDEYLRGKYGTAKEVGPYRASIFYACDRYDAGFKIRKWLKEGKIVVADRYLASNIGHQGGKIKNKKERKKYFDWLYHLEYEILKIPKPDFTFILKTSPAFSLKLAHKITDKEKKARRKAYLGNRKRDIHEADKKHLADALTRTFNDYARRNDFLKESDDNLSGEDVREGLTGVVAVKIREPQFEGQTKAKLGNPEAKAMVDQVVSEHLTDFLERNPQDAKAVIEKCILSSRARKAARAARETVLRKGALEGLALPGKLADC</sequence>
<evidence type="ECO:0000259" key="8">
    <source>
        <dbReference type="Pfam" id="PF00204"/>
    </source>
</evidence>
<dbReference type="SUPFAM" id="SSF52540">
    <property type="entry name" value="P-loop containing nucleoside triphosphate hydrolases"/>
    <property type="match status" value="1"/>
</dbReference>
<evidence type="ECO:0000256" key="3">
    <source>
        <dbReference type="ARBA" id="ARBA00022741"/>
    </source>
</evidence>
<dbReference type="PANTHER" id="PTHR45866">
    <property type="entry name" value="DNA GYRASE/TOPOISOMERASE SUBUNIT B"/>
    <property type="match status" value="1"/>
</dbReference>
<dbReference type="GO" id="GO:0005524">
    <property type="term" value="F:ATP binding"/>
    <property type="evidence" value="ECO:0007669"/>
    <property type="project" value="UniProtKB-KW"/>
</dbReference>
<accession>X1K6F6</accession>
<dbReference type="GO" id="GO:0004798">
    <property type="term" value="F:dTMP kinase activity"/>
    <property type="evidence" value="ECO:0007669"/>
    <property type="project" value="InterPro"/>
</dbReference>
<dbReference type="GO" id="GO:0003677">
    <property type="term" value="F:DNA binding"/>
    <property type="evidence" value="ECO:0007669"/>
    <property type="project" value="UniProtKB-KW"/>
</dbReference>
<comment type="similarity">
    <text evidence="2">Belongs to the type II topoisomerase GyrB family.</text>
</comment>
<comment type="caution">
    <text evidence="10">The sequence shown here is derived from an EMBL/GenBank/DDBJ whole genome shotgun (WGS) entry which is preliminary data.</text>
</comment>
<keyword evidence="5" id="KW-0799">Topoisomerase</keyword>
<evidence type="ECO:0000256" key="6">
    <source>
        <dbReference type="ARBA" id="ARBA00023125"/>
    </source>
</evidence>
<dbReference type="InterPro" id="IPR018094">
    <property type="entry name" value="Thymidylate_kinase"/>
</dbReference>
<dbReference type="CDD" id="cd00822">
    <property type="entry name" value="TopoII_Trans_DNA_gyrase"/>
    <property type="match status" value="1"/>
</dbReference>
<dbReference type="SMART" id="SM00433">
    <property type="entry name" value="TOP2c"/>
    <property type="match status" value="1"/>
</dbReference>
<dbReference type="GO" id="GO:0006233">
    <property type="term" value="P:dTDP biosynthetic process"/>
    <property type="evidence" value="ECO:0007669"/>
    <property type="project" value="InterPro"/>
</dbReference>
<dbReference type="InterPro" id="IPR001241">
    <property type="entry name" value="Topo_IIA"/>
</dbReference>
<dbReference type="Pfam" id="PF00204">
    <property type="entry name" value="DNA_gyraseB"/>
    <property type="match status" value="1"/>
</dbReference>
<dbReference type="InterPro" id="IPR013506">
    <property type="entry name" value="Topo_IIA_bsu_dom2"/>
</dbReference>
<organism evidence="10">
    <name type="scientific">marine sediment metagenome</name>
    <dbReference type="NCBI Taxonomy" id="412755"/>
    <lineage>
        <taxon>unclassified sequences</taxon>
        <taxon>metagenomes</taxon>
        <taxon>ecological metagenomes</taxon>
    </lineage>
</organism>
<dbReference type="CDD" id="cd01672">
    <property type="entry name" value="TMPK"/>
    <property type="match status" value="1"/>
</dbReference>
<evidence type="ECO:0000256" key="1">
    <source>
        <dbReference type="ARBA" id="ARBA00000185"/>
    </source>
</evidence>
<evidence type="ECO:0000256" key="5">
    <source>
        <dbReference type="ARBA" id="ARBA00023029"/>
    </source>
</evidence>
<dbReference type="Pfam" id="PF02223">
    <property type="entry name" value="Thymidylate_kin"/>
    <property type="match status" value="1"/>
</dbReference>
<proteinExistence type="inferred from homology"/>
<comment type="catalytic activity">
    <reaction evidence="1">
        <text>ATP-dependent breakage, passage and rejoining of double-stranded DNA.</text>
        <dbReference type="EC" id="5.6.2.2"/>
    </reaction>
</comment>
<keyword evidence="4" id="KW-0067">ATP-binding</keyword>
<dbReference type="InterPro" id="IPR020568">
    <property type="entry name" value="Ribosomal_Su5_D2-typ_SF"/>
</dbReference>
<evidence type="ECO:0000256" key="7">
    <source>
        <dbReference type="ARBA" id="ARBA00023235"/>
    </source>
</evidence>
<feature type="domain" description="DNA topoisomerase type IIA subunit B" evidence="8">
    <location>
        <begin position="188"/>
        <end position="296"/>
    </location>
</feature>